<feature type="region of interest" description="Disordered" evidence="1">
    <location>
        <begin position="186"/>
        <end position="231"/>
    </location>
</feature>
<dbReference type="EMBL" id="ML741818">
    <property type="protein sequence ID" value="KAE8324450.1"/>
    <property type="molecule type" value="Genomic_DNA"/>
</dbReference>
<dbReference type="Pfam" id="PF12937">
    <property type="entry name" value="F-box-like"/>
    <property type="match status" value="1"/>
</dbReference>
<dbReference type="InterPro" id="IPR001810">
    <property type="entry name" value="F-box_dom"/>
</dbReference>
<dbReference type="CDD" id="cd09917">
    <property type="entry name" value="F-box_SF"/>
    <property type="match status" value="1"/>
</dbReference>
<keyword evidence="4" id="KW-1185">Reference proteome</keyword>
<reference evidence="4" key="1">
    <citation type="submission" date="2019-04" db="EMBL/GenBank/DDBJ databases">
        <title>Friends and foes A comparative genomics studyof 23 Aspergillus species from section Flavi.</title>
        <authorList>
            <consortium name="DOE Joint Genome Institute"/>
            <person name="Kjaerbolling I."/>
            <person name="Vesth T."/>
            <person name="Frisvad J.C."/>
            <person name="Nybo J.L."/>
            <person name="Theobald S."/>
            <person name="Kildgaard S."/>
            <person name="Isbrandt T."/>
            <person name="Kuo A."/>
            <person name="Sato A."/>
            <person name="Lyhne E.K."/>
            <person name="Kogle M.E."/>
            <person name="Wiebenga A."/>
            <person name="Kun R.S."/>
            <person name="Lubbers R.J."/>
            <person name="Makela M.R."/>
            <person name="Barry K."/>
            <person name="Chovatia M."/>
            <person name="Clum A."/>
            <person name="Daum C."/>
            <person name="Haridas S."/>
            <person name="He G."/>
            <person name="LaButti K."/>
            <person name="Lipzen A."/>
            <person name="Mondo S."/>
            <person name="Riley R."/>
            <person name="Salamov A."/>
            <person name="Simmons B.A."/>
            <person name="Magnuson J.K."/>
            <person name="Henrissat B."/>
            <person name="Mortensen U.H."/>
            <person name="Larsen T.O."/>
            <person name="Devries R.P."/>
            <person name="Grigoriev I.V."/>
            <person name="Machida M."/>
            <person name="Baker S.E."/>
            <person name="Andersen M.R."/>
        </authorList>
    </citation>
    <scope>NUCLEOTIDE SEQUENCE [LARGE SCALE GENOMIC DNA]</scope>
    <source>
        <strain evidence="4">CBS 130017</strain>
    </source>
</reference>
<gene>
    <name evidence="3" type="ORF">BDV39DRAFT_180516</name>
</gene>
<accession>A0A5N6WYS5</accession>
<evidence type="ECO:0000313" key="4">
    <source>
        <dbReference type="Proteomes" id="UP000325945"/>
    </source>
</evidence>
<dbReference type="Proteomes" id="UP000325945">
    <property type="component" value="Unassembled WGS sequence"/>
</dbReference>
<feature type="domain" description="F-box" evidence="2">
    <location>
        <begin position="4"/>
        <end position="49"/>
    </location>
</feature>
<dbReference type="SUPFAM" id="SSF81383">
    <property type="entry name" value="F-box domain"/>
    <property type="match status" value="1"/>
</dbReference>
<sequence>MARPTTLLDLPTEIHQHIAQCLDFPSLIQLKLVCQHFYALLPPLSFNRMLEVEVSAFGMQKDLYTCGDCLRLRPRARFADNMVKKKRAKFAVGAKKRFCVDCGVNARQGTTRYTRGSQIIVQGEQYVICRSCGAFREAAVEGGRNMSECRHCRLFSREIERRAEEYRAQQERARLRVEQAMRRARSRELWGSEYEDSEDDISSSPTWSEREMDMIQSEANDYMNSPKPGSE</sequence>
<dbReference type="PROSITE" id="PS50181">
    <property type="entry name" value="FBOX"/>
    <property type="match status" value="1"/>
</dbReference>
<evidence type="ECO:0000256" key="1">
    <source>
        <dbReference type="SAM" id="MobiDB-lite"/>
    </source>
</evidence>
<evidence type="ECO:0000313" key="3">
    <source>
        <dbReference type="EMBL" id="KAE8324450.1"/>
    </source>
</evidence>
<name>A0A5N6WYS5_9EURO</name>
<dbReference type="AlphaFoldDB" id="A0A5N6WYS5"/>
<protein>
    <recommendedName>
        <fullName evidence="2">F-box domain-containing protein</fullName>
    </recommendedName>
</protein>
<evidence type="ECO:0000259" key="2">
    <source>
        <dbReference type="PROSITE" id="PS50181"/>
    </source>
</evidence>
<proteinExistence type="predicted"/>
<dbReference type="InterPro" id="IPR036047">
    <property type="entry name" value="F-box-like_dom_sf"/>
</dbReference>
<dbReference type="Gene3D" id="1.20.1280.50">
    <property type="match status" value="1"/>
</dbReference>
<organism evidence="3 4">
    <name type="scientific">Aspergillus sergii</name>
    <dbReference type="NCBI Taxonomy" id="1034303"/>
    <lineage>
        <taxon>Eukaryota</taxon>
        <taxon>Fungi</taxon>
        <taxon>Dikarya</taxon>
        <taxon>Ascomycota</taxon>
        <taxon>Pezizomycotina</taxon>
        <taxon>Eurotiomycetes</taxon>
        <taxon>Eurotiomycetidae</taxon>
        <taxon>Eurotiales</taxon>
        <taxon>Aspergillaceae</taxon>
        <taxon>Aspergillus</taxon>
        <taxon>Aspergillus subgen. Circumdati</taxon>
    </lineage>
</organism>